<reference evidence="2" key="1">
    <citation type="journal article" date="2023" name="bioRxiv">
        <title>Improved chromosome-level genome assembly for marigold (Tagetes erecta).</title>
        <authorList>
            <person name="Jiang F."/>
            <person name="Yuan L."/>
            <person name="Wang S."/>
            <person name="Wang H."/>
            <person name="Xu D."/>
            <person name="Wang A."/>
            <person name="Fan W."/>
        </authorList>
    </citation>
    <scope>NUCLEOTIDE SEQUENCE</scope>
    <source>
        <strain evidence="2">WSJ</strain>
        <tissue evidence="2">Leaf</tissue>
    </source>
</reference>
<proteinExistence type="predicted"/>
<dbReference type="AlphaFoldDB" id="A0AAD8NQB9"/>
<accession>A0AAD8NQB9</accession>
<evidence type="ECO:0000256" key="1">
    <source>
        <dbReference type="SAM" id="Coils"/>
    </source>
</evidence>
<feature type="coiled-coil region" evidence="1">
    <location>
        <begin position="159"/>
        <end position="200"/>
    </location>
</feature>
<gene>
    <name evidence="2" type="ORF">QVD17_19709</name>
</gene>
<evidence type="ECO:0000313" key="2">
    <source>
        <dbReference type="EMBL" id="KAK1424380.1"/>
    </source>
</evidence>
<evidence type="ECO:0000313" key="3">
    <source>
        <dbReference type="Proteomes" id="UP001229421"/>
    </source>
</evidence>
<comment type="caution">
    <text evidence="2">The sequence shown here is derived from an EMBL/GenBank/DDBJ whole genome shotgun (WGS) entry which is preliminary data.</text>
</comment>
<organism evidence="2 3">
    <name type="scientific">Tagetes erecta</name>
    <name type="common">African marigold</name>
    <dbReference type="NCBI Taxonomy" id="13708"/>
    <lineage>
        <taxon>Eukaryota</taxon>
        <taxon>Viridiplantae</taxon>
        <taxon>Streptophyta</taxon>
        <taxon>Embryophyta</taxon>
        <taxon>Tracheophyta</taxon>
        <taxon>Spermatophyta</taxon>
        <taxon>Magnoliopsida</taxon>
        <taxon>eudicotyledons</taxon>
        <taxon>Gunneridae</taxon>
        <taxon>Pentapetalae</taxon>
        <taxon>asterids</taxon>
        <taxon>campanulids</taxon>
        <taxon>Asterales</taxon>
        <taxon>Asteraceae</taxon>
        <taxon>Asteroideae</taxon>
        <taxon>Heliantheae alliance</taxon>
        <taxon>Tageteae</taxon>
        <taxon>Tagetes</taxon>
    </lineage>
</organism>
<dbReference type="Proteomes" id="UP001229421">
    <property type="component" value="Unassembled WGS sequence"/>
</dbReference>
<sequence length="217" mass="24185">MDQLEEVFGATVGKKAEVKCLEKVKEVSSNKVNNVSSKVKASAGAFKSKVVSKGKGKAQEVVQKVSGDGKVEDDDVFVLEWRVFHGYVLKKPSTCCEILRNMAPLVKRKNNVTFEDETLMANVIVHAAKLASSFPNEVQVITAERDELLGKHRGMLKHNALLESHCKAVEEEVVKIKREKEALELEVKGFKKENMTLGENMKKVEQLSSKNHCLVFT</sequence>
<dbReference type="EMBL" id="JAUHHV010000005">
    <property type="protein sequence ID" value="KAK1424380.1"/>
    <property type="molecule type" value="Genomic_DNA"/>
</dbReference>
<keyword evidence="3" id="KW-1185">Reference proteome</keyword>
<protein>
    <submittedName>
        <fullName evidence="2">Uncharacterized protein</fullName>
    </submittedName>
</protein>
<keyword evidence="1" id="KW-0175">Coiled coil</keyword>
<name>A0AAD8NQB9_TARER</name>